<dbReference type="GO" id="GO:0005739">
    <property type="term" value="C:mitochondrion"/>
    <property type="evidence" value="ECO:0007669"/>
    <property type="project" value="TreeGrafter"/>
</dbReference>
<dbReference type="Pfam" id="PF21033">
    <property type="entry name" value="RMD1-3"/>
    <property type="match status" value="1"/>
</dbReference>
<dbReference type="KEGG" id="oti:135396963"/>
<comment type="subcellular location">
    <subcellularLocation>
        <location evidence="1">Cytoplasm</location>
        <location evidence="1">Cytoskeleton</location>
    </subcellularLocation>
</comment>
<evidence type="ECO:0000256" key="3">
    <source>
        <dbReference type="ARBA" id="ARBA00022490"/>
    </source>
</evidence>
<evidence type="ECO:0000256" key="6">
    <source>
        <dbReference type="ARBA" id="ARBA00023212"/>
    </source>
</evidence>
<keyword evidence="6" id="KW-0206">Cytoskeleton</keyword>
<dbReference type="Gene3D" id="1.25.40.10">
    <property type="entry name" value="Tetratricopeptide repeat domain"/>
    <property type="match status" value="1"/>
</dbReference>
<protein>
    <recommendedName>
        <fullName evidence="7">Regulator of microtubule dynamics protein 1</fullName>
    </recommendedName>
    <alternativeName>
        <fullName evidence="8">Protein FAM82B</fullName>
    </alternativeName>
</protein>
<keyword evidence="5" id="KW-0802">TPR repeat</keyword>
<dbReference type="InterPro" id="IPR011990">
    <property type="entry name" value="TPR-like_helical_dom_sf"/>
</dbReference>
<evidence type="ECO:0000256" key="7">
    <source>
        <dbReference type="ARBA" id="ARBA00039966"/>
    </source>
</evidence>
<keyword evidence="9" id="KW-0175">Coiled coil</keyword>
<accession>A0A2R5LLW5</accession>
<sequence>MDGLMRDKLTMIAALGTGVVVGISGIYLYYKLNRSVTRELTNLAGTIADLRREIELLKSSEEPRSSSSSTTVWKKGAAKKVAVNGSIRKQEAQELTAQPSSSSLDDDSEEYFDFTDVEDIENSWTGLKTKEDVQTDVAADGTGDQVRPKVEDKWLDLVDSKLDEPGDKEDLYSSMKMKQQEYGNNADYLWRMAKVTHLCGITAQKNGQISQKKELAFEAFGYAKDALAADDKNPEVHKWYAITIGSLSEFIGVQEKIRNGYEFKEHVDTAVRLKPSDPTLHHMLGRWCFEVATLTWIERKLASTLYSAPPQSTMQEARAHLFNADKLKNNWKENMLFIAKTYVCEGNYSPAISWVDRALAVPLKGEGDEVAQRELVTLMQQYQRYRS</sequence>
<evidence type="ECO:0000256" key="2">
    <source>
        <dbReference type="ARBA" id="ARBA00011375"/>
    </source>
</evidence>
<evidence type="ECO:0000256" key="4">
    <source>
        <dbReference type="ARBA" id="ARBA00022737"/>
    </source>
</evidence>
<dbReference type="GO" id="GO:0097431">
    <property type="term" value="C:mitotic spindle pole"/>
    <property type="evidence" value="ECO:0007669"/>
    <property type="project" value="TreeGrafter"/>
</dbReference>
<dbReference type="InterPro" id="IPR049039">
    <property type="entry name" value="RMD1-3_a_helical_rpt"/>
</dbReference>
<reference evidence="11" key="1">
    <citation type="submission" date="2018-03" db="EMBL/GenBank/DDBJ databases">
        <title>The relapsing fever spirochete Borrelia turicatae persists in the highly oxidative environment of its soft-bodied tick vector.</title>
        <authorList>
            <person name="Bourret T.J."/>
            <person name="Boyle W.K."/>
            <person name="Valenzuela J.G."/>
            <person name="Oliveira F."/>
            <person name="Lopez J.E."/>
        </authorList>
    </citation>
    <scope>NUCLEOTIDE SEQUENCE</scope>
    <source>
        <strain evidence="11">Kansas strain/isolate</strain>
        <tissue evidence="11">Salivary glands</tissue>
    </source>
</reference>
<evidence type="ECO:0000256" key="8">
    <source>
        <dbReference type="ARBA" id="ARBA00041958"/>
    </source>
</evidence>
<dbReference type="SUPFAM" id="SSF48452">
    <property type="entry name" value="TPR-like"/>
    <property type="match status" value="1"/>
</dbReference>
<proteinExistence type="predicted"/>
<keyword evidence="4" id="KW-0677">Repeat</keyword>
<dbReference type="GO" id="GO:0005876">
    <property type="term" value="C:spindle microtubule"/>
    <property type="evidence" value="ECO:0007669"/>
    <property type="project" value="TreeGrafter"/>
</dbReference>
<dbReference type="PANTHER" id="PTHR16056">
    <property type="entry name" value="REGULATOR OF MICROTUBULE DYNAMICS PROTEIN"/>
    <property type="match status" value="1"/>
</dbReference>
<dbReference type="GeneID" id="135396963"/>
<feature type="transmembrane region" description="Helical" evidence="10">
    <location>
        <begin position="12"/>
        <end position="30"/>
    </location>
</feature>
<evidence type="ECO:0000256" key="9">
    <source>
        <dbReference type="SAM" id="Coils"/>
    </source>
</evidence>
<dbReference type="AlphaFoldDB" id="A0A2R5LLW5"/>
<organism evidence="11">
    <name type="scientific">Ornithodoros turicata</name>
    <dbReference type="NCBI Taxonomy" id="34597"/>
    <lineage>
        <taxon>Eukaryota</taxon>
        <taxon>Metazoa</taxon>
        <taxon>Ecdysozoa</taxon>
        <taxon>Arthropoda</taxon>
        <taxon>Chelicerata</taxon>
        <taxon>Arachnida</taxon>
        <taxon>Acari</taxon>
        <taxon>Parasitiformes</taxon>
        <taxon>Ixodida</taxon>
        <taxon>Ixodoidea</taxon>
        <taxon>Argasidae</taxon>
        <taxon>Ornithodorinae</taxon>
        <taxon>Ornithodoros</taxon>
    </lineage>
</organism>
<evidence type="ECO:0000256" key="1">
    <source>
        <dbReference type="ARBA" id="ARBA00004245"/>
    </source>
</evidence>
<dbReference type="RefSeq" id="XP_064484289.1">
    <property type="nucleotide sequence ID" value="XM_064628219.1"/>
</dbReference>
<keyword evidence="3" id="KW-0963">Cytoplasm</keyword>
<dbReference type="PANTHER" id="PTHR16056:SF16">
    <property type="entry name" value="REGULATOR OF MICROTUBULE DYNAMICS PROTEIN 1"/>
    <property type="match status" value="1"/>
</dbReference>
<keyword evidence="10" id="KW-1133">Transmembrane helix</keyword>
<keyword evidence="10" id="KW-0812">Transmembrane</keyword>
<evidence type="ECO:0000256" key="10">
    <source>
        <dbReference type="SAM" id="Phobius"/>
    </source>
</evidence>
<dbReference type="GO" id="GO:0008017">
    <property type="term" value="F:microtubule binding"/>
    <property type="evidence" value="ECO:0007669"/>
    <property type="project" value="TreeGrafter"/>
</dbReference>
<dbReference type="EMBL" id="GGLE01006394">
    <property type="protein sequence ID" value="MBY10520.1"/>
    <property type="molecule type" value="Transcribed_RNA"/>
</dbReference>
<evidence type="ECO:0000256" key="5">
    <source>
        <dbReference type="ARBA" id="ARBA00022803"/>
    </source>
</evidence>
<name>A0A2R5LLW5_9ACAR</name>
<feature type="coiled-coil region" evidence="9">
    <location>
        <begin position="33"/>
        <end position="60"/>
    </location>
</feature>
<comment type="subunit">
    <text evidence="2">Interacts with microtubules.</text>
</comment>
<keyword evidence="10" id="KW-0472">Membrane</keyword>
<evidence type="ECO:0000313" key="11">
    <source>
        <dbReference type="EMBL" id="MBY10520.1"/>
    </source>
</evidence>